<dbReference type="EMBL" id="JAOYFB010000001">
    <property type="protein sequence ID" value="KAK4004406.1"/>
    <property type="molecule type" value="Genomic_DNA"/>
</dbReference>
<reference evidence="4 5" key="1">
    <citation type="journal article" date="2023" name="Nucleic Acids Res.">
        <title>The hologenome of Daphnia magna reveals possible DNA methylation and microbiome-mediated evolution of the host genome.</title>
        <authorList>
            <person name="Chaturvedi A."/>
            <person name="Li X."/>
            <person name="Dhandapani V."/>
            <person name="Marshall H."/>
            <person name="Kissane S."/>
            <person name="Cuenca-Cambronero M."/>
            <person name="Asole G."/>
            <person name="Calvet F."/>
            <person name="Ruiz-Romero M."/>
            <person name="Marangio P."/>
            <person name="Guigo R."/>
            <person name="Rago D."/>
            <person name="Mirbahai L."/>
            <person name="Eastwood N."/>
            <person name="Colbourne J.K."/>
            <person name="Zhou J."/>
            <person name="Mallon E."/>
            <person name="Orsini L."/>
        </authorList>
    </citation>
    <scope>NUCLEOTIDE SEQUENCE [LARGE SCALE GENOMIC DNA]</scope>
    <source>
        <strain evidence="4">LRV0_1</strain>
    </source>
</reference>
<sequence length="274" mass="29897">MSPAASSPPIIQFSHPAAIFNQFVVSLVDHSVLKLCQDGDAGALSRYLSLHHDKVSARNLNATDQTGKSGLLHAAMTGNVAIARLLIKLPGLEVNLADSEGNTALHLASQAGHADVVSLLTLCPNLSIDIRNNAGLTALMKAALQGRVRCTRLLLLAGASPVLRDFGRGLCSVEWARLTGQRTFPDNFFTTIAALSKERMTHLCEEITNLPFHPRQYQHAIELLVRTPLKSPRHQRHLWGKVSEKVSVDPPVVVESNYHCFVTRIRACLGERVV</sequence>
<dbReference type="SUPFAM" id="SSF48403">
    <property type="entry name" value="Ankyrin repeat"/>
    <property type="match status" value="1"/>
</dbReference>
<dbReference type="PROSITE" id="PS50088">
    <property type="entry name" value="ANK_REPEAT"/>
    <property type="match status" value="2"/>
</dbReference>
<evidence type="ECO:0008006" key="6">
    <source>
        <dbReference type="Google" id="ProtNLM"/>
    </source>
</evidence>
<name>A0ABQ9YUZ2_9CRUS</name>
<keyword evidence="5" id="KW-1185">Reference proteome</keyword>
<keyword evidence="1" id="KW-0677">Repeat</keyword>
<dbReference type="Pfam" id="PF12796">
    <property type="entry name" value="Ank_2"/>
    <property type="match status" value="1"/>
</dbReference>
<protein>
    <recommendedName>
        <fullName evidence="6">Ankyrin repeat domain-containing protein 61</fullName>
    </recommendedName>
</protein>
<feature type="repeat" description="ANK" evidence="3">
    <location>
        <begin position="134"/>
        <end position="166"/>
    </location>
</feature>
<evidence type="ECO:0000256" key="3">
    <source>
        <dbReference type="PROSITE-ProRule" id="PRU00023"/>
    </source>
</evidence>
<evidence type="ECO:0000256" key="2">
    <source>
        <dbReference type="ARBA" id="ARBA00023043"/>
    </source>
</evidence>
<dbReference type="Proteomes" id="UP001234178">
    <property type="component" value="Unassembled WGS sequence"/>
</dbReference>
<dbReference type="InterPro" id="IPR036770">
    <property type="entry name" value="Ankyrin_rpt-contain_sf"/>
</dbReference>
<dbReference type="PANTHER" id="PTHR24173">
    <property type="entry name" value="ANKYRIN REPEAT CONTAINING"/>
    <property type="match status" value="1"/>
</dbReference>
<gene>
    <name evidence="4" type="ORF">OUZ56_006139</name>
</gene>
<dbReference type="PROSITE" id="PS50297">
    <property type="entry name" value="ANK_REP_REGION"/>
    <property type="match status" value="1"/>
</dbReference>
<comment type="caution">
    <text evidence="4">The sequence shown here is derived from an EMBL/GenBank/DDBJ whole genome shotgun (WGS) entry which is preliminary data.</text>
</comment>
<evidence type="ECO:0000313" key="4">
    <source>
        <dbReference type="EMBL" id="KAK4004406.1"/>
    </source>
</evidence>
<keyword evidence="2 3" id="KW-0040">ANK repeat</keyword>
<evidence type="ECO:0000313" key="5">
    <source>
        <dbReference type="Proteomes" id="UP001234178"/>
    </source>
</evidence>
<dbReference type="Gene3D" id="1.25.40.20">
    <property type="entry name" value="Ankyrin repeat-containing domain"/>
    <property type="match status" value="1"/>
</dbReference>
<dbReference type="PANTHER" id="PTHR24173:SF40">
    <property type="entry name" value="AGAP006757-PA"/>
    <property type="match status" value="1"/>
</dbReference>
<dbReference type="InterPro" id="IPR002110">
    <property type="entry name" value="Ankyrin_rpt"/>
</dbReference>
<dbReference type="Pfam" id="PF00023">
    <property type="entry name" value="Ank"/>
    <property type="match status" value="1"/>
</dbReference>
<dbReference type="SMART" id="SM00248">
    <property type="entry name" value="ANK"/>
    <property type="match status" value="3"/>
</dbReference>
<feature type="repeat" description="ANK" evidence="3">
    <location>
        <begin position="100"/>
        <end position="120"/>
    </location>
</feature>
<organism evidence="4 5">
    <name type="scientific">Daphnia magna</name>
    <dbReference type="NCBI Taxonomy" id="35525"/>
    <lineage>
        <taxon>Eukaryota</taxon>
        <taxon>Metazoa</taxon>
        <taxon>Ecdysozoa</taxon>
        <taxon>Arthropoda</taxon>
        <taxon>Crustacea</taxon>
        <taxon>Branchiopoda</taxon>
        <taxon>Diplostraca</taxon>
        <taxon>Cladocera</taxon>
        <taxon>Anomopoda</taxon>
        <taxon>Daphniidae</taxon>
        <taxon>Daphnia</taxon>
    </lineage>
</organism>
<proteinExistence type="predicted"/>
<accession>A0ABQ9YUZ2</accession>
<evidence type="ECO:0000256" key="1">
    <source>
        <dbReference type="ARBA" id="ARBA00022737"/>
    </source>
</evidence>